<sequence length="65" mass="7898">MEITHRWFFSPLAFKQLSWPINKEHSFCQYAFCVCRGLATFWSPLHCQVKMTQFRFFAHIWLQIG</sequence>
<evidence type="ECO:0000313" key="1">
    <source>
        <dbReference type="EMBL" id="JAH07862.1"/>
    </source>
</evidence>
<proteinExistence type="predicted"/>
<dbReference type="EMBL" id="GBXM01100715">
    <property type="protein sequence ID" value="JAH07862.1"/>
    <property type="molecule type" value="Transcribed_RNA"/>
</dbReference>
<name>A0A0E9PUC6_ANGAN</name>
<accession>A0A0E9PUC6</accession>
<reference evidence="1" key="1">
    <citation type="submission" date="2014-11" db="EMBL/GenBank/DDBJ databases">
        <authorList>
            <person name="Amaro Gonzalez C."/>
        </authorList>
    </citation>
    <scope>NUCLEOTIDE SEQUENCE</scope>
</reference>
<reference evidence="1" key="2">
    <citation type="journal article" date="2015" name="Fish Shellfish Immunol.">
        <title>Early steps in the European eel (Anguilla anguilla)-Vibrio vulnificus interaction in the gills: Role of the RtxA13 toxin.</title>
        <authorList>
            <person name="Callol A."/>
            <person name="Pajuelo D."/>
            <person name="Ebbesson L."/>
            <person name="Teles M."/>
            <person name="MacKenzie S."/>
            <person name="Amaro C."/>
        </authorList>
    </citation>
    <scope>NUCLEOTIDE SEQUENCE</scope>
</reference>
<organism evidence="1">
    <name type="scientific">Anguilla anguilla</name>
    <name type="common">European freshwater eel</name>
    <name type="synonym">Muraena anguilla</name>
    <dbReference type="NCBI Taxonomy" id="7936"/>
    <lineage>
        <taxon>Eukaryota</taxon>
        <taxon>Metazoa</taxon>
        <taxon>Chordata</taxon>
        <taxon>Craniata</taxon>
        <taxon>Vertebrata</taxon>
        <taxon>Euteleostomi</taxon>
        <taxon>Actinopterygii</taxon>
        <taxon>Neopterygii</taxon>
        <taxon>Teleostei</taxon>
        <taxon>Anguilliformes</taxon>
        <taxon>Anguillidae</taxon>
        <taxon>Anguilla</taxon>
    </lineage>
</organism>
<dbReference type="AlphaFoldDB" id="A0A0E9PUC6"/>
<protein>
    <submittedName>
        <fullName evidence="1">Uncharacterized protein</fullName>
    </submittedName>
</protein>